<dbReference type="InterPro" id="IPR050491">
    <property type="entry name" value="AmpC-like"/>
</dbReference>
<comment type="caution">
    <text evidence="5">The sequence shown here is derived from an EMBL/GenBank/DDBJ whole genome shotgun (WGS) entry which is preliminary data.</text>
</comment>
<sequence length="519" mass="57472">MSSSWKRRGKQLMTTVIISFVSLLLLMPSHVDPAAQAGDEHAQEQRLAAIKQYVHAQMLASKIPGLSLAMVHKGKIVLEEGFGYADLGAQKPVTSRTLFELGSTSKAFTGLAVHLLEEKGLLRQSDPVTSYIPWLRMTYNGKPVIITLHQLLHHTSGIPFESIGRIPASEAETAMEQTVRALVDQPLARLPGSSFEYATINYDVLGFIIEKASGMPYEQFMRQSVFEPLGMTSTVAATVPVYAQDMAAGHKVFFGRQRNYQPPIYRGNTPAGYIVSSARDMARWMLFQLQDITLGGIGPSLITASHEPDRTVAPDRDGSYYASGWSVYRDKQEISHAGNNPAFSSFVALYPAARTGIALLMNTNSEQGAHMGRAIMDIWSGKHAELADRSTNGFLFVDQVAMWITGLWGGLSLVLLILTGKGLIDIRNKQRRRVPYNRRQGFLLGMHGLFVVILGTSYILLLHQLTRGLPWEFVNVWSPASLAWAAYGSMVPGVLYLLYAFLLVTFRRDDSIITETMQD</sequence>
<feature type="transmembrane region" description="Helical" evidence="3">
    <location>
        <begin position="482"/>
        <end position="504"/>
    </location>
</feature>
<feature type="transmembrane region" description="Helical" evidence="3">
    <location>
        <begin position="400"/>
        <end position="420"/>
    </location>
</feature>
<comment type="subcellular location">
    <subcellularLocation>
        <location evidence="1">Membrane</location>
    </subcellularLocation>
</comment>
<keyword evidence="2 3" id="KW-0472">Membrane</keyword>
<evidence type="ECO:0000313" key="5">
    <source>
        <dbReference type="EMBL" id="MCY9760860.1"/>
    </source>
</evidence>
<reference evidence="5 6" key="1">
    <citation type="submission" date="2022-05" db="EMBL/GenBank/DDBJ databases">
        <title>Genome Sequencing of Bee-Associated Microbes.</title>
        <authorList>
            <person name="Dunlap C."/>
        </authorList>
    </citation>
    <scope>NUCLEOTIDE SEQUENCE [LARGE SCALE GENOMIC DNA]</scope>
    <source>
        <strain evidence="5 6">NRRL B-04010</strain>
    </source>
</reference>
<evidence type="ECO:0000259" key="4">
    <source>
        <dbReference type="Pfam" id="PF00144"/>
    </source>
</evidence>
<keyword evidence="6" id="KW-1185">Reference proteome</keyword>
<dbReference type="InterPro" id="IPR012338">
    <property type="entry name" value="Beta-lactam/transpept-like"/>
</dbReference>
<dbReference type="RefSeq" id="WP_005550883.1">
    <property type="nucleotide sequence ID" value="NZ_JAMDLX010000135.1"/>
</dbReference>
<dbReference type="SUPFAM" id="SSF56601">
    <property type="entry name" value="beta-lactamase/transpeptidase-like"/>
    <property type="match status" value="1"/>
</dbReference>
<dbReference type="InterPro" id="IPR001466">
    <property type="entry name" value="Beta-lactam-related"/>
</dbReference>
<dbReference type="Gene3D" id="3.40.710.10">
    <property type="entry name" value="DD-peptidase/beta-lactamase superfamily"/>
    <property type="match status" value="1"/>
</dbReference>
<dbReference type="EMBL" id="JAMDNP010000017">
    <property type="protein sequence ID" value="MCY9760860.1"/>
    <property type="molecule type" value="Genomic_DNA"/>
</dbReference>
<accession>A0ABT4GVZ2</accession>
<organism evidence="5 6">
    <name type="scientific">Paenibacillus alvei</name>
    <name type="common">Bacillus alvei</name>
    <dbReference type="NCBI Taxonomy" id="44250"/>
    <lineage>
        <taxon>Bacteria</taxon>
        <taxon>Bacillati</taxon>
        <taxon>Bacillota</taxon>
        <taxon>Bacilli</taxon>
        <taxon>Bacillales</taxon>
        <taxon>Paenibacillaceae</taxon>
        <taxon>Paenibacillus</taxon>
    </lineage>
</organism>
<protein>
    <submittedName>
        <fullName evidence="5">Beta-lactamase family protein</fullName>
    </submittedName>
</protein>
<dbReference type="GeneID" id="94490672"/>
<feature type="transmembrane region" description="Helical" evidence="3">
    <location>
        <begin position="441"/>
        <end position="462"/>
    </location>
</feature>
<keyword evidence="3" id="KW-1133">Transmembrane helix</keyword>
<dbReference type="PANTHER" id="PTHR46825">
    <property type="entry name" value="D-ALANYL-D-ALANINE-CARBOXYPEPTIDASE/ENDOPEPTIDASE AMPH"/>
    <property type="match status" value="1"/>
</dbReference>
<keyword evidence="3" id="KW-0812">Transmembrane</keyword>
<dbReference type="PANTHER" id="PTHR46825:SF11">
    <property type="entry name" value="PENICILLIN-BINDING PROTEIN 4"/>
    <property type="match status" value="1"/>
</dbReference>
<feature type="domain" description="Beta-lactamase-related" evidence="4">
    <location>
        <begin position="52"/>
        <end position="371"/>
    </location>
</feature>
<evidence type="ECO:0000256" key="1">
    <source>
        <dbReference type="ARBA" id="ARBA00004370"/>
    </source>
</evidence>
<evidence type="ECO:0000256" key="2">
    <source>
        <dbReference type="ARBA" id="ARBA00023136"/>
    </source>
</evidence>
<evidence type="ECO:0000256" key="3">
    <source>
        <dbReference type="SAM" id="Phobius"/>
    </source>
</evidence>
<dbReference type="Pfam" id="PF00144">
    <property type="entry name" value="Beta-lactamase"/>
    <property type="match status" value="1"/>
</dbReference>
<dbReference type="Proteomes" id="UP001527181">
    <property type="component" value="Unassembled WGS sequence"/>
</dbReference>
<proteinExistence type="predicted"/>
<evidence type="ECO:0000313" key="6">
    <source>
        <dbReference type="Proteomes" id="UP001527181"/>
    </source>
</evidence>
<gene>
    <name evidence="5" type="ORF">M5X12_09755</name>
</gene>
<name>A0ABT4GVZ2_PAEAL</name>